<proteinExistence type="predicted"/>
<feature type="transmembrane region" description="Helical" evidence="1">
    <location>
        <begin position="47"/>
        <end position="66"/>
    </location>
</feature>
<sequence length="197" mass="22019">MQPKFSTLIMLTLICAALLTPFAVSSVYLDALRERSVELHQFMRGEIYKQATGFTALFFVLVEMLLSLRKRSRSWFVKVKIPGSVLFWRSLHIFVGVGLLAVVLVHTLGSNGLNYNAVFLWMFFAVTLSALVGVVAETGVLESSRKFFSLAGKSEAGVGKGTLIRNMRAVWLPTHIFLVSVFTLMLGGHIFLAYYFQ</sequence>
<protein>
    <submittedName>
        <fullName evidence="2">Uncharacterized protein</fullName>
    </submittedName>
</protein>
<dbReference type="RefSeq" id="WP_193905247.1">
    <property type="nucleotide sequence ID" value="NZ_JADEXG010000007.1"/>
</dbReference>
<gene>
    <name evidence="2" type="ORF">IQ241_04610</name>
</gene>
<dbReference type="Proteomes" id="UP000636505">
    <property type="component" value="Unassembled WGS sequence"/>
</dbReference>
<reference evidence="2" key="1">
    <citation type="submission" date="2020-10" db="EMBL/GenBank/DDBJ databases">
        <authorList>
            <person name="Castelo-Branco R."/>
            <person name="Eusebio N."/>
            <person name="Adriana R."/>
            <person name="Vieira A."/>
            <person name="Brugerolle De Fraissinette N."/>
            <person name="Rezende De Castro R."/>
            <person name="Schneider M.P."/>
            <person name="Vasconcelos V."/>
            <person name="Leao P.N."/>
        </authorList>
    </citation>
    <scope>NUCLEOTIDE SEQUENCE</scope>
    <source>
        <strain evidence="2">LEGE 07310</strain>
    </source>
</reference>
<feature type="transmembrane region" description="Helical" evidence="1">
    <location>
        <begin position="118"/>
        <end position="136"/>
    </location>
</feature>
<feature type="transmembrane region" description="Helical" evidence="1">
    <location>
        <begin position="86"/>
        <end position="106"/>
    </location>
</feature>
<comment type="caution">
    <text evidence="2">The sequence shown here is derived from an EMBL/GenBank/DDBJ whole genome shotgun (WGS) entry which is preliminary data.</text>
</comment>
<evidence type="ECO:0000313" key="3">
    <source>
        <dbReference type="Proteomes" id="UP000636505"/>
    </source>
</evidence>
<dbReference type="EMBL" id="JADEXG010000007">
    <property type="protein sequence ID" value="MBE9076583.1"/>
    <property type="molecule type" value="Genomic_DNA"/>
</dbReference>
<keyword evidence="1" id="KW-0472">Membrane</keyword>
<name>A0A8J7DBL7_9CYAN</name>
<keyword evidence="3" id="KW-1185">Reference proteome</keyword>
<evidence type="ECO:0000313" key="2">
    <source>
        <dbReference type="EMBL" id="MBE9076583.1"/>
    </source>
</evidence>
<feature type="transmembrane region" description="Helical" evidence="1">
    <location>
        <begin position="170"/>
        <end position="196"/>
    </location>
</feature>
<keyword evidence="1" id="KW-1133">Transmembrane helix</keyword>
<dbReference type="AlphaFoldDB" id="A0A8J7DBL7"/>
<organism evidence="2 3">
    <name type="scientific">Vasconcelosia minhoensis LEGE 07310</name>
    <dbReference type="NCBI Taxonomy" id="915328"/>
    <lineage>
        <taxon>Bacteria</taxon>
        <taxon>Bacillati</taxon>
        <taxon>Cyanobacteriota</taxon>
        <taxon>Cyanophyceae</taxon>
        <taxon>Nodosilineales</taxon>
        <taxon>Cymatolegaceae</taxon>
        <taxon>Vasconcelosia</taxon>
        <taxon>Vasconcelosia minhoensis</taxon>
    </lineage>
</organism>
<keyword evidence="1" id="KW-0812">Transmembrane</keyword>
<accession>A0A8J7DBL7</accession>
<evidence type="ECO:0000256" key="1">
    <source>
        <dbReference type="SAM" id="Phobius"/>
    </source>
</evidence>